<accession>A0A1H7T3C1</accession>
<dbReference type="STRING" id="235985.SAMN05414137_11327"/>
<reference evidence="2" key="1">
    <citation type="submission" date="2016-10" db="EMBL/GenBank/DDBJ databases">
        <authorList>
            <person name="Varghese N."/>
        </authorList>
    </citation>
    <scope>NUCLEOTIDE SEQUENCE [LARGE SCALE GENOMIC DNA]</scope>
    <source>
        <strain evidence="2">DSM 45096 / BCRC 16803 / CGMCC 4.1857 / CIP 109030 / JCM 12277 / KCTC 19219 / NBRC 100920 / 33214</strain>
    </source>
</reference>
<gene>
    <name evidence="1" type="ORF">SAMN05414137_11327</name>
</gene>
<dbReference type="Gene3D" id="2.130.10.10">
    <property type="entry name" value="YVTN repeat-like/Quinoprotein amine dehydrogenase"/>
    <property type="match status" value="1"/>
</dbReference>
<dbReference type="RefSeq" id="WP_236655907.1">
    <property type="nucleotide sequence ID" value="NZ_BBPN01000006.1"/>
</dbReference>
<proteinExistence type="predicted"/>
<dbReference type="Proteomes" id="UP000183015">
    <property type="component" value="Unassembled WGS sequence"/>
</dbReference>
<dbReference type="EMBL" id="FOAZ01000013">
    <property type="protein sequence ID" value="SEL78754.1"/>
    <property type="molecule type" value="Genomic_DNA"/>
</dbReference>
<dbReference type="eggNOG" id="ENOG502Z9MF">
    <property type="taxonomic scope" value="Bacteria"/>
</dbReference>
<name>A0A1H7T3C1_STRJI</name>
<dbReference type="SUPFAM" id="SSF82171">
    <property type="entry name" value="DPP6 N-terminal domain-like"/>
    <property type="match status" value="1"/>
</dbReference>
<evidence type="ECO:0008006" key="3">
    <source>
        <dbReference type="Google" id="ProtNLM"/>
    </source>
</evidence>
<keyword evidence="2" id="KW-1185">Reference proteome</keyword>
<protein>
    <recommendedName>
        <fullName evidence="3">WD40 repeat</fullName>
    </recommendedName>
</protein>
<sequence length="399" mass="42226">MSHPRLPLVACWDSERPAVRVWDCGGGQLRELGVVGAEEEEYGDVFGWDRMQLTPAAAWHPQRPLLVVATAEGLRQWTPDGVSAADGGSSYRSLAFSPDGRALWASPSADEEGEDWESSDVIDLGSGVVGAGPGWDTGVATHPGGGLVATLVSDQGATHCLFARAEARAEGRAQADEGAAPAAMRPLRQALILDCDGYEAPVFSADGRHFAIRGNAYGNYVEVFEFPSLRRVLFTPLGDQSQMESWSRQNLAFAARPGVLWIATPDGSLLAVDVETRETTEHNVPVDSRLTALAVTATGELLTATDGGLLFLLSVLDDPAPTTADTPDSRELAEAAVGAFLAGTSELPADADLDSDLVLTDGIRTWIADDLSTVTEADATDPTWLQLRAAVNKLFAEGA</sequence>
<dbReference type="AlphaFoldDB" id="A0A1H7T3C1"/>
<evidence type="ECO:0000313" key="1">
    <source>
        <dbReference type="EMBL" id="SEL78754.1"/>
    </source>
</evidence>
<organism evidence="1 2">
    <name type="scientific">Streptacidiphilus jiangxiensis</name>
    <dbReference type="NCBI Taxonomy" id="235985"/>
    <lineage>
        <taxon>Bacteria</taxon>
        <taxon>Bacillati</taxon>
        <taxon>Actinomycetota</taxon>
        <taxon>Actinomycetes</taxon>
        <taxon>Kitasatosporales</taxon>
        <taxon>Streptomycetaceae</taxon>
        <taxon>Streptacidiphilus</taxon>
    </lineage>
</organism>
<dbReference type="InterPro" id="IPR015943">
    <property type="entry name" value="WD40/YVTN_repeat-like_dom_sf"/>
</dbReference>
<evidence type="ECO:0000313" key="2">
    <source>
        <dbReference type="Proteomes" id="UP000183015"/>
    </source>
</evidence>